<proteinExistence type="predicted"/>
<dbReference type="GeneID" id="116308332"/>
<feature type="chain" id="PRO_5027650899" evidence="2">
    <location>
        <begin position="27"/>
        <end position="101"/>
    </location>
</feature>
<accession>A0A6P8J4M0</accession>
<evidence type="ECO:0000256" key="2">
    <source>
        <dbReference type="SAM" id="SignalP"/>
    </source>
</evidence>
<dbReference type="OrthoDB" id="10320680at2759"/>
<evidence type="ECO:0000256" key="1">
    <source>
        <dbReference type="SAM" id="MobiDB-lite"/>
    </source>
</evidence>
<protein>
    <submittedName>
        <fullName evidence="4">Uncharacterized protein LOC116308332 isoform X1</fullName>
    </submittedName>
</protein>
<sequence>MIQLPKLKVLALLVLITVDLIISAKAQEEQENEEGLFDRTESFDNLALAKKREAFRPPCFGLSCTRRRRRRQSKRGSPAKRSRVIMEDDNTVAEQESQAMD</sequence>
<reference evidence="4" key="1">
    <citation type="submission" date="2025-08" db="UniProtKB">
        <authorList>
            <consortium name="RefSeq"/>
        </authorList>
    </citation>
    <scope>IDENTIFICATION</scope>
    <source>
        <tissue evidence="4">Tentacle</tissue>
    </source>
</reference>
<dbReference type="Proteomes" id="UP000515163">
    <property type="component" value="Unplaced"/>
</dbReference>
<organism evidence="3 4">
    <name type="scientific">Actinia tenebrosa</name>
    <name type="common">Australian red waratah sea anemone</name>
    <dbReference type="NCBI Taxonomy" id="6105"/>
    <lineage>
        <taxon>Eukaryota</taxon>
        <taxon>Metazoa</taxon>
        <taxon>Cnidaria</taxon>
        <taxon>Anthozoa</taxon>
        <taxon>Hexacorallia</taxon>
        <taxon>Actiniaria</taxon>
        <taxon>Actiniidae</taxon>
        <taxon>Actinia</taxon>
    </lineage>
</organism>
<evidence type="ECO:0000313" key="3">
    <source>
        <dbReference type="Proteomes" id="UP000515163"/>
    </source>
</evidence>
<feature type="compositionally biased region" description="Basic residues" evidence="1">
    <location>
        <begin position="66"/>
        <end position="83"/>
    </location>
</feature>
<evidence type="ECO:0000313" key="4">
    <source>
        <dbReference type="RefSeq" id="XP_031574589.1"/>
    </source>
</evidence>
<feature type="compositionally biased region" description="Polar residues" evidence="1">
    <location>
        <begin position="92"/>
        <end position="101"/>
    </location>
</feature>
<keyword evidence="2" id="KW-0732">Signal</keyword>
<gene>
    <name evidence="4" type="primary">LOC116308332</name>
</gene>
<feature type="region of interest" description="Disordered" evidence="1">
    <location>
        <begin position="66"/>
        <end position="101"/>
    </location>
</feature>
<keyword evidence="3" id="KW-1185">Reference proteome</keyword>
<dbReference type="InParanoid" id="A0A6P8J4M0"/>
<feature type="signal peptide" evidence="2">
    <location>
        <begin position="1"/>
        <end position="26"/>
    </location>
</feature>
<dbReference type="KEGG" id="aten:116308332"/>
<name>A0A6P8J4M0_ACTTE</name>
<dbReference type="AlphaFoldDB" id="A0A6P8J4M0"/>
<dbReference type="RefSeq" id="XP_031574589.1">
    <property type="nucleotide sequence ID" value="XM_031718729.1"/>
</dbReference>